<sequence length="84" mass="9424">MFGKNNTRWFLILALLMLGLRVGYKYYRSQQKLDYETQMANATARQQSLIERIQADQDAQRARGAVVVVADSAVIAADTTLSAK</sequence>
<organism evidence="1 2">
    <name type="scientific">Hymenobacter glaciei</name>
    <dbReference type="NCBI Taxonomy" id="877209"/>
    <lineage>
        <taxon>Bacteria</taxon>
        <taxon>Pseudomonadati</taxon>
        <taxon>Bacteroidota</taxon>
        <taxon>Cytophagia</taxon>
        <taxon>Cytophagales</taxon>
        <taxon>Hymenobacteraceae</taxon>
        <taxon>Hymenobacter</taxon>
    </lineage>
</organism>
<reference evidence="2" key="1">
    <citation type="journal article" date="2019" name="Int. J. Syst. Evol. Microbiol.">
        <title>The Global Catalogue of Microorganisms (GCM) 10K type strain sequencing project: providing services to taxonomists for standard genome sequencing and annotation.</title>
        <authorList>
            <consortium name="The Broad Institute Genomics Platform"/>
            <consortium name="The Broad Institute Genome Sequencing Center for Infectious Disease"/>
            <person name="Wu L."/>
            <person name="Ma J."/>
        </authorList>
    </citation>
    <scope>NUCLEOTIDE SEQUENCE [LARGE SCALE GENOMIC DNA]</scope>
    <source>
        <strain evidence="2">JCM 17225</strain>
    </source>
</reference>
<name>A0ABP7U051_9BACT</name>
<protein>
    <submittedName>
        <fullName evidence="1">Uncharacterized protein</fullName>
    </submittedName>
</protein>
<dbReference type="RefSeq" id="WP_345053057.1">
    <property type="nucleotide sequence ID" value="NZ_BAABDK010000015.1"/>
</dbReference>
<proteinExistence type="predicted"/>
<evidence type="ECO:0000313" key="1">
    <source>
        <dbReference type="EMBL" id="GAA4033853.1"/>
    </source>
</evidence>
<comment type="caution">
    <text evidence="1">The sequence shown here is derived from an EMBL/GenBank/DDBJ whole genome shotgun (WGS) entry which is preliminary data.</text>
</comment>
<dbReference type="EMBL" id="BAABDK010000015">
    <property type="protein sequence ID" value="GAA4033853.1"/>
    <property type="molecule type" value="Genomic_DNA"/>
</dbReference>
<evidence type="ECO:0000313" key="2">
    <source>
        <dbReference type="Proteomes" id="UP001501469"/>
    </source>
</evidence>
<dbReference type="Proteomes" id="UP001501469">
    <property type="component" value="Unassembled WGS sequence"/>
</dbReference>
<keyword evidence="2" id="KW-1185">Reference proteome</keyword>
<gene>
    <name evidence="1" type="ORF">GCM10022409_17710</name>
</gene>
<accession>A0ABP7U051</accession>